<dbReference type="RefSeq" id="WP_166331469.1">
    <property type="nucleotide sequence ID" value="NZ_CP049933.1"/>
</dbReference>
<evidence type="ECO:0000256" key="1">
    <source>
        <dbReference type="SAM" id="MobiDB-lite"/>
    </source>
</evidence>
<feature type="region of interest" description="Disordered" evidence="1">
    <location>
        <begin position="65"/>
        <end position="89"/>
    </location>
</feature>
<evidence type="ECO:0008006" key="5">
    <source>
        <dbReference type="Google" id="ProtNLM"/>
    </source>
</evidence>
<dbReference type="EMBL" id="CP049933">
    <property type="protein sequence ID" value="QIM19225.1"/>
    <property type="molecule type" value="Genomic_DNA"/>
</dbReference>
<sequence length="291" mass="30235">MQTHVHTRLPDARAEALAVASRGQRRASILVWALTLALLLLGAVALTAAGAIPILADTSALTGLGSRQPTPETVPDQSGNAGGQSATASVEAKWDGPVVHLGWEGKQYSTAEATFVGDRVLSPGDHIEHTLSVGNAGPSEAVAQVTLVPHRNVPEKAQNRAFGDDVTVMWDVAGVSGTATYGELLRDPSTAIAEVAVAQGEQIAVKIGVVMDSAAETSRALDEASTTLDFEVDVRLSGALVPGEALPLAITGAVLPVALVLFAIVLVALGLLLFLARRRKRDEEVVVREEG</sequence>
<keyword evidence="2" id="KW-0812">Transmembrane</keyword>
<proteinExistence type="predicted"/>
<keyword evidence="2" id="KW-1133">Transmembrane helix</keyword>
<name>A0ABX6JY23_9MICO</name>
<feature type="compositionally biased region" description="Polar residues" evidence="1">
    <location>
        <begin position="65"/>
        <end position="88"/>
    </location>
</feature>
<evidence type="ECO:0000256" key="2">
    <source>
        <dbReference type="SAM" id="Phobius"/>
    </source>
</evidence>
<dbReference type="Proteomes" id="UP000503441">
    <property type="component" value="Chromosome"/>
</dbReference>
<keyword evidence="4" id="KW-1185">Reference proteome</keyword>
<protein>
    <recommendedName>
        <fullName evidence="5">DUF11 domain-containing protein</fullName>
    </recommendedName>
</protein>
<organism evidence="3 4">
    <name type="scientific">Leucobacter coleopterorum</name>
    <dbReference type="NCBI Taxonomy" id="2714933"/>
    <lineage>
        <taxon>Bacteria</taxon>
        <taxon>Bacillati</taxon>
        <taxon>Actinomycetota</taxon>
        <taxon>Actinomycetes</taxon>
        <taxon>Micrococcales</taxon>
        <taxon>Microbacteriaceae</taxon>
        <taxon>Leucobacter</taxon>
    </lineage>
</organism>
<accession>A0ABX6JY23</accession>
<keyword evidence="2" id="KW-0472">Membrane</keyword>
<evidence type="ECO:0000313" key="4">
    <source>
        <dbReference type="Proteomes" id="UP000503441"/>
    </source>
</evidence>
<feature type="transmembrane region" description="Helical" evidence="2">
    <location>
        <begin position="29"/>
        <end position="56"/>
    </location>
</feature>
<evidence type="ECO:0000313" key="3">
    <source>
        <dbReference type="EMBL" id="QIM19225.1"/>
    </source>
</evidence>
<reference evidence="3 4" key="1">
    <citation type="submission" date="2020-03" db="EMBL/GenBank/DDBJ databases">
        <title>Leucobacter sp. nov., isolated from beetles.</title>
        <authorList>
            <person name="Hyun D.-W."/>
            <person name="Bae J.-W."/>
        </authorList>
    </citation>
    <scope>NUCLEOTIDE SEQUENCE [LARGE SCALE GENOMIC DNA]</scope>
    <source>
        <strain evidence="3 4">HDW9A</strain>
    </source>
</reference>
<gene>
    <name evidence="3" type="ORF">G7066_12790</name>
</gene>
<feature type="transmembrane region" description="Helical" evidence="2">
    <location>
        <begin position="253"/>
        <end position="275"/>
    </location>
</feature>